<feature type="domain" description="ORC1/DEAH AAA+ ATPase" evidence="2">
    <location>
        <begin position="98"/>
        <end position="199"/>
    </location>
</feature>
<proteinExistence type="predicted"/>
<keyword evidence="3" id="KW-0547">Nucleotide-binding</keyword>
<dbReference type="Pfam" id="PF13401">
    <property type="entry name" value="AAA_22"/>
    <property type="match status" value="1"/>
</dbReference>
<gene>
    <name evidence="3" type="ORF">HAQ05_24510</name>
</gene>
<keyword evidence="3" id="KW-0067">ATP-binding</keyword>
<dbReference type="Proteomes" id="UP000805841">
    <property type="component" value="Unassembled WGS sequence"/>
</dbReference>
<dbReference type="SUPFAM" id="SSF52540">
    <property type="entry name" value="P-loop containing nucleoside triphosphate hydrolases"/>
    <property type="match status" value="1"/>
</dbReference>
<protein>
    <submittedName>
        <fullName evidence="3">ATP-binding protein</fullName>
    </submittedName>
</protein>
<evidence type="ECO:0000313" key="3">
    <source>
        <dbReference type="EMBL" id="MBD1601842.1"/>
    </source>
</evidence>
<accession>A0ABR7Z8N3</accession>
<reference evidence="3 4" key="1">
    <citation type="journal article" date="2020" name="Insects">
        <title>Bacteria Belonging to Pseudomonas typographi sp. nov. from the Bark Beetle Ips typographus Have Genomic Potential to Aid in the Host Ecology.</title>
        <authorList>
            <person name="Peral-Aranega E."/>
            <person name="Saati-Santamaria Z."/>
            <person name="Kolarik M."/>
            <person name="Rivas R."/>
            <person name="Garcia-Fraile P."/>
        </authorList>
    </citation>
    <scope>NUCLEOTIDE SEQUENCE [LARGE SCALE GENOMIC DNA]</scope>
    <source>
        <strain evidence="3 4">CA3A</strain>
    </source>
</reference>
<organism evidence="3 4">
    <name type="scientific">Pseudomonas typographi</name>
    <dbReference type="NCBI Taxonomy" id="2715964"/>
    <lineage>
        <taxon>Bacteria</taxon>
        <taxon>Pseudomonadati</taxon>
        <taxon>Pseudomonadota</taxon>
        <taxon>Gammaproteobacteria</taxon>
        <taxon>Pseudomonadales</taxon>
        <taxon>Pseudomonadaceae</taxon>
        <taxon>Pseudomonas</taxon>
    </lineage>
</organism>
<dbReference type="InterPro" id="IPR027417">
    <property type="entry name" value="P-loop_NTPase"/>
</dbReference>
<dbReference type="EMBL" id="JAAOCA010000043">
    <property type="protein sequence ID" value="MBD1601842.1"/>
    <property type="molecule type" value="Genomic_DNA"/>
</dbReference>
<dbReference type="GO" id="GO:0005524">
    <property type="term" value="F:ATP binding"/>
    <property type="evidence" value="ECO:0007669"/>
    <property type="project" value="UniProtKB-KW"/>
</dbReference>
<dbReference type="RefSeq" id="WP_190425862.1">
    <property type="nucleotide sequence ID" value="NZ_JAAOCA010000043.1"/>
</dbReference>
<keyword evidence="4" id="KW-1185">Reference proteome</keyword>
<evidence type="ECO:0000313" key="4">
    <source>
        <dbReference type="Proteomes" id="UP000805841"/>
    </source>
</evidence>
<sequence>MIEKIRTRFDGLVDIEHIRKTVTSRPDPIHDIDQLPTMLAAHLLEQNLKQIFIPNDFSLEFVSEMVGKAAVHSAMRSETQQIFIKGWYYPTPIETFPICLTGLAGVGKSATVEALLRMMPGPTEIDIDHCMTPHTTYSHWYASARGKASGKQLLADFLGIEATSRLNASVLKSRAQQHANKLGVSLAVLEEMQHLTPGKGVALTTDILLTMSSLGLPMVYVSNFSLGHKLIKRNQEDTQRLVAEPRIIFPDAPESKDWAFFIDECIAASGGRIRAKPSDFSHEIYRGCFGIKRSAIHLIKQSYIQARTSNRTWIEIEDVHQAYISSAYYANRIDVEELERIAIQKKSKREDLVCPFGTPMRSNVVQFVRKERDNRVARAAFEGALTAPEREAHKSLKVGTDMKDQAPKRSKRPSLGKPTNDDLMNAFSDFFDDKDNI</sequence>
<feature type="region of interest" description="Disordered" evidence="1">
    <location>
        <begin position="392"/>
        <end position="437"/>
    </location>
</feature>
<name>A0ABR7Z8N3_9PSED</name>
<comment type="caution">
    <text evidence="3">The sequence shown here is derived from an EMBL/GenBank/DDBJ whole genome shotgun (WGS) entry which is preliminary data.</text>
</comment>
<feature type="compositionally biased region" description="Basic and acidic residues" evidence="1">
    <location>
        <begin position="392"/>
        <end position="407"/>
    </location>
</feature>
<dbReference type="InterPro" id="IPR049945">
    <property type="entry name" value="AAA_22"/>
</dbReference>
<evidence type="ECO:0000256" key="1">
    <source>
        <dbReference type="SAM" id="MobiDB-lite"/>
    </source>
</evidence>
<evidence type="ECO:0000259" key="2">
    <source>
        <dbReference type="Pfam" id="PF13401"/>
    </source>
</evidence>